<accession>A0A139XDJ8</accession>
<sequence>MMPTQVQQISFVIAATLLVWGVEISAQAAPKKLTIYSGREEKIMSPLIEKAEKDLEWILKCAMGTLLN</sequence>
<evidence type="ECO:0008006" key="3">
    <source>
        <dbReference type="Google" id="ProtNLM"/>
    </source>
</evidence>
<dbReference type="EMBL" id="ANNX02000016">
    <property type="protein sequence ID" value="KYC42781.1"/>
    <property type="molecule type" value="Genomic_DNA"/>
</dbReference>
<dbReference type="AlphaFoldDB" id="A0A139XDJ8"/>
<name>A0A139XDJ8_9CYAN</name>
<reference evidence="1 2" key="1">
    <citation type="journal article" date="2013" name="Genome Biol. Evol.">
        <title>Genomes of Stigonematalean cyanobacteria (subsection V) and the evolution of oxygenic photosynthesis from prokaryotes to plastids.</title>
        <authorList>
            <person name="Dagan T."/>
            <person name="Roettger M."/>
            <person name="Stucken K."/>
            <person name="Landan G."/>
            <person name="Koch R."/>
            <person name="Major P."/>
            <person name="Gould S.B."/>
            <person name="Goremykin V.V."/>
            <person name="Rippka R."/>
            <person name="Tandeau de Marsac N."/>
            <person name="Gugger M."/>
            <person name="Lockhart P.J."/>
            <person name="Allen J.F."/>
            <person name="Brune I."/>
            <person name="Maus I."/>
            <person name="Puhler A."/>
            <person name="Martin W.F."/>
        </authorList>
    </citation>
    <scope>NUCLEOTIDE SEQUENCE [LARGE SCALE GENOMIC DNA]</scope>
    <source>
        <strain evidence="1 2">PCC 7110</strain>
    </source>
</reference>
<keyword evidence="2" id="KW-1185">Reference proteome</keyword>
<comment type="caution">
    <text evidence="1">The sequence shown here is derived from an EMBL/GenBank/DDBJ whole genome shotgun (WGS) entry which is preliminary data.</text>
</comment>
<evidence type="ECO:0000313" key="1">
    <source>
        <dbReference type="EMBL" id="KYC42781.1"/>
    </source>
</evidence>
<gene>
    <name evidence="1" type="ORF">WA1_11640</name>
</gene>
<evidence type="ECO:0000313" key="2">
    <source>
        <dbReference type="Proteomes" id="UP000076925"/>
    </source>
</evidence>
<organism evidence="1 2">
    <name type="scientific">Scytonema hofmannii PCC 7110</name>
    <dbReference type="NCBI Taxonomy" id="128403"/>
    <lineage>
        <taxon>Bacteria</taxon>
        <taxon>Bacillati</taxon>
        <taxon>Cyanobacteriota</taxon>
        <taxon>Cyanophyceae</taxon>
        <taxon>Nostocales</taxon>
        <taxon>Scytonemataceae</taxon>
        <taxon>Scytonema</taxon>
    </lineage>
</organism>
<dbReference type="RefSeq" id="WP_017749179.1">
    <property type="nucleotide sequence ID" value="NZ_KQ976354.1"/>
</dbReference>
<protein>
    <recommendedName>
        <fullName evidence="3">Iron ABC transporter substrate-binding protein</fullName>
    </recommendedName>
</protein>
<dbReference type="Proteomes" id="UP000076925">
    <property type="component" value="Unassembled WGS sequence"/>
</dbReference>
<proteinExistence type="predicted"/>
<dbReference type="STRING" id="128403.WA1_11640"/>